<evidence type="ECO:0000313" key="2">
    <source>
        <dbReference type="Proteomes" id="UP000265882"/>
    </source>
</evidence>
<comment type="caution">
    <text evidence="1">The sequence shown here is derived from an EMBL/GenBank/DDBJ whole genome shotgun (WGS) entry which is preliminary data.</text>
</comment>
<proteinExistence type="predicted"/>
<reference evidence="1 2" key="1">
    <citation type="journal article" date="2017" name="ISME J.">
        <title>Energy and carbon metabolisms in a deep terrestrial subsurface fluid microbial community.</title>
        <authorList>
            <person name="Momper L."/>
            <person name="Jungbluth S.P."/>
            <person name="Lee M.D."/>
            <person name="Amend J.P."/>
        </authorList>
    </citation>
    <scope>NUCLEOTIDE SEQUENCE [LARGE SCALE GENOMIC DNA]</scope>
    <source>
        <strain evidence="1">SURF_5</strain>
    </source>
</reference>
<accession>A0A3A4NP50</accession>
<name>A0A3A4NP50_ABYX5</name>
<dbReference type="EMBL" id="QZKU01000073">
    <property type="protein sequence ID" value="RJP20812.1"/>
    <property type="molecule type" value="Genomic_DNA"/>
</dbReference>
<dbReference type="AlphaFoldDB" id="A0A3A4NP50"/>
<dbReference type="Proteomes" id="UP000265882">
    <property type="component" value="Unassembled WGS sequence"/>
</dbReference>
<sequence length="105" mass="12635">MIVPEKLVQGNCYFLLFYYHHKSDIPMIKTLIYIAKNIYIREEPAEDEWYFQDPESYLEHGSFLHFSKEIEHEKLLVTKDSLVPLFDLAGLIEKLREIKERNPKF</sequence>
<protein>
    <submittedName>
        <fullName evidence="1">Uncharacterized protein</fullName>
    </submittedName>
</protein>
<evidence type="ECO:0000313" key="1">
    <source>
        <dbReference type="EMBL" id="RJP20812.1"/>
    </source>
</evidence>
<gene>
    <name evidence="1" type="ORF">C4520_10685</name>
</gene>
<organism evidence="1 2">
    <name type="scientific">Abyssobacteria bacterium (strain SURF_5)</name>
    <dbReference type="NCBI Taxonomy" id="2093360"/>
    <lineage>
        <taxon>Bacteria</taxon>
        <taxon>Pseudomonadati</taxon>
        <taxon>Candidatus Hydrogenedentota</taxon>
        <taxon>Candidatus Abyssobacteria</taxon>
    </lineage>
</organism>